<feature type="region of interest" description="Disordered" evidence="1">
    <location>
        <begin position="249"/>
        <end position="291"/>
    </location>
</feature>
<feature type="region of interest" description="Disordered" evidence="1">
    <location>
        <begin position="52"/>
        <end position="89"/>
    </location>
</feature>
<feature type="compositionally biased region" description="Low complexity" evidence="1">
    <location>
        <begin position="929"/>
        <end position="963"/>
    </location>
</feature>
<dbReference type="EMBL" id="ML992687">
    <property type="protein sequence ID" value="KAF2209385.1"/>
    <property type="molecule type" value="Genomic_DNA"/>
</dbReference>
<feature type="region of interest" description="Disordered" evidence="1">
    <location>
        <begin position="1"/>
        <end position="29"/>
    </location>
</feature>
<keyword evidence="4" id="KW-1185">Reference proteome</keyword>
<feature type="compositionally biased region" description="Low complexity" evidence="1">
    <location>
        <begin position="264"/>
        <end position="273"/>
    </location>
</feature>
<dbReference type="OrthoDB" id="5376710at2759"/>
<name>A0A6A6F631_9PEZI</name>
<feature type="domain" description="UBA" evidence="2">
    <location>
        <begin position="981"/>
        <end position="1027"/>
    </location>
</feature>
<feature type="region of interest" description="Disordered" evidence="1">
    <location>
        <begin position="929"/>
        <end position="979"/>
    </location>
</feature>
<organism evidence="3 4">
    <name type="scientific">Cercospora zeae-maydis SCOH1-5</name>
    <dbReference type="NCBI Taxonomy" id="717836"/>
    <lineage>
        <taxon>Eukaryota</taxon>
        <taxon>Fungi</taxon>
        <taxon>Dikarya</taxon>
        <taxon>Ascomycota</taxon>
        <taxon>Pezizomycotina</taxon>
        <taxon>Dothideomycetes</taxon>
        <taxon>Dothideomycetidae</taxon>
        <taxon>Mycosphaerellales</taxon>
        <taxon>Mycosphaerellaceae</taxon>
        <taxon>Cercospora</taxon>
    </lineage>
</organism>
<dbReference type="AlphaFoldDB" id="A0A6A6F631"/>
<accession>A0A6A6F631</accession>
<feature type="compositionally biased region" description="Basic and acidic residues" evidence="1">
    <location>
        <begin position="422"/>
        <end position="431"/>
    </location>
</feature>
<feature type="region of interest" description="Disordered" evidence="1">
    <location>
        <begin position="342"/>
        <end position="368"/>
    </location>
</feature>
<sequence length="1030" mass="113412">MPAGHFKQSAVDAGAHAIGESAPRSTRAARRNISIFSRRSVDDRCPPPTCLASAAVSAPAPTSRRTWNSRRPAKCERSKRSSTRGTVLNAVPAARVMEMTALEEEMATSSNEYLRSAISDHPPAAKHLATTSSGPSQPASTRRGYPSPPTKTRSRQRSATDHRIGTWIDGVAYFDQGPVDDQPARHIADLDASRSSFPTEQQLPSRLPQFVDVKSTPILAHPTPRRIISLPSASAIPSRLRSAPSLHPEALSACPTANNHRSHPSQSSSPSKSATDDSSVHSRRSSVTSLDTTLTADQRTLISPSKFSLVSPAQAGVFDHDVPRRSSMSFVAPFDFNKALPAIPAERPSQRSRKTPASPPPGLSKSLTTACNGMHRAERPLSRRSLNGLRLSRLAGHQSGAISPTLCQAEFAVRDKLSKMTKLRQESHPVDEGQGGTSIRRKSSVKAVVHPPALPKRSRKRDWRAPEAVGQPTTISAAPARRRSFAELTRATRGKSDLPLRRMSSLSHNRATAEPMVALPRLPERDLTPVHDAHALASPTSSDQKDFALCSNAAEVVLMNILCSLPSLIDLYNTAVINRGMYRVYKQHELQLVQTVVRNMSMPAHEHQEWMQSQELAHSPVLGVSEPQRTARTYLSHYQRDLAVIRRLKALVYENCQTFIRRETTFALSTPTHPHSQRFDDALWRIWCFCTIFGNRKGREDDVTGQLDWLKGGVLNEHEGCAATVNTHLEFEMSSVLLNAPEHFAAANRGGLSAAQLYDVIEMWTCLSSLLQGYSGRVDHARAYGVYDNCDVAPGDLYEEERCLEEWLAHILTLGPSVVLELALLASDHGPAGFVFAKQNGWTEWSLPVYNGSFSNFLKEPVAIVYSEQMAAAKLQLRDAREQEVKEMSRKRVASMAAEIRLRRQTSEYRRLPLIDMFSERPMSVVSRVSSVSTSSRGTSLSSGRNPLATSSSPALSLTTRPSISPIWEDQPTSSLPRGQPLQSCDLALMKLVELGFPVTLSREALRVTDDGGSVRVDRAIEYLLRQRPR</sequence>
<evidence type="ECO:0000259" key="2">
    <source>
        <dbReference type="PROSITE" id="PS50030"/>
    </source>
</evidence>
<feature type="compositionally biased region" description="Polar residues" evidence="1">
    <location>
        <begin position="129"/>
        <end position="140"/>
    </location>
</feature>
<evidence type="ECO:0000256" key="1">
    <source>
        <dbReference type="SAM" id="MobiDB-lite"/>
    </source>
</evidence>
<dbReference type="PROSITE" id="PS50030">
    <property type="entry name" value="UBA"/>
    <property type="match status" value="1"/>
</dbReference>
<dbReference type="Proteomes" id="UP000799539">
    <property type="component" value="Unassembled WGS sequence"/>
</dbReference>
<proteinExistence type="predicted"/>
<feature type="compositionally biased region" description="Low complexity" evidence="1">
    <location>
        <begin position="52"/>
        <end position="61"/>
    </location>
</feature>
<gene>
    <name evidence="3" type="ORF">CERZMDRAFT_100587</name>
</gene>
<dbReference type="InterPro" id="IPR009060">
    <property type="entry name" value="UBA-like_sf"/>
</dbReference>
<reference evidence="3" key="1">
    <citation type="journal article" date="2020" name="Stud. Mycol.">
        <title>101 Dothideomycetes genomes: a test case for predicting lifestyles and emergence of pathogens.</title>
        <authorList>
            <person name="Haridas S."/>
            <person name="Albert R."/>
            <person name="Binder M."/>
            <person name="Bloem J."/>
            <person name="Labutti K."/>
            <person name="Salamov A."/>
            <person name="Andreopoulos B."/>
            <person name="Baker S."/>
            <person name="Barry K."/>
            <person name="Bills G."/>
            <person name="Bluhm B."/>
            <person name="Cannon C."/>
            <person name="Castanera R."/>
            <person name="Culley D."/>
            <person name="Daum C."/>
            <person name="Ezra D."/>
            <person name="Gonzalez J."/>
            <person name="Henrissat B."/>
            <person name="Kuo A."/>
            <person name="Liang C."/>
            <person name="Lipzen A."/>
            <person name="Lutzoni F."/>
            <person name="Magnuson J."/>
            <person name="Mondo S."/>
            <person name="Nolan M."/>
            <person name="Ohm R."/>
            <person name="Pangilinan J."/>
            <person name="Park H.-J."/>
            <person name="Ramirez L."/>
            <person name="Alfaro M."/>
            <person name="Sun H."/>
            <person name="Tritt A."/>
            <person name="Yoshinaga Y."/>
            <person name="Zwiers L.-H."/>
            <person name="Turgeon B."/>
            <person name="Goodwin S."/>
            <person name="Spatafora J."/>
            <person name="Crous P."/>
            <person name="Grigoriev I."/>
        </authorList>
    </citation>
    <scope>NUCLEOTIDE SEQUENCE</scope>
    <source>
        <strain evidence="3">SCOH1-5</strain>
    </source>
</reference>
<dbReference type="SUPFAM" id="SSF46934">
    <property type="entry name" value="UBA-like"/>
    <property type="match status" value="1"/>
</dbReference>
<evidence type="ECO:0000313" key="3">
    <source>
        <dbReference type="EMBL" id="KAF2209385.1"/>
    </source>
</evidence>
<feature type="region of interest" description="Disordered" evidence="1">
    <location>
        <begin position="422"/>
        <end position="447"/>
    </location>
</feature>
<dbReference type="InterPro" id="IPR015940">
    <property type="entry name" value="UBA"/>
</dbReference>
<evidence type="ECO:0000313" key="4">
    <source>
        <dbReference type="Proteomes" id="UP000799539"/>
    </source>
</evidence>
<feature type="region of interest" description="Disordered" evidence="1">
    <location>
        <begin position="124"/>
        <end position="162"/>
    </location>
</feature>
<dbReference type="Gene3D" id="1.10.8.10">
    <property type="entry name" value="DNA helicase RuvA subunit, C-terminal domain"/>
    <property type="match status" value="1"/>
</dbReference>
<protein>
    <recommendedName>
        <fullName evidence="2">UBA domain-containing protein</fullName>
    </recommendedName>
</protein>